<dbReference type="Pfam" id="PF00072">
    <property type="entry name" value="Response_reg"/>
    <property type="match status" value="1"/>
</dbReference>
<reference evidence="3" key="1">
    <citation type="submission" date="2018-01" db="EMBL/GenBank/DDBJ databases">
        <authorList>
            <person name="Yu X.-D."/>
        </authorList>
    </citation>
    <scope>NUCLEOTIDE SEQUENCE</scope>
    <source>
        <strain evidence="3">ZX-21</strain>
    </source>
</reference>
<dbReference type="SMART" id="SM00448">
    <property type="entry name" value="REC"/>
    <property type="match status" value="1"/>
</dbReference>
<dbReference type="EMBL" id="RHGB01000001">
    <property type="protein sequence ID" value="RNL67856.1"/>
    <property type="molecule type" value="Genomic_DNA"/>
</dbReference>
<dbReference type="EMBL" id="PQGG01000017">
    <property type="protein sequence ID" value="POP53348.1"/>
    <property type="molecule type" value="Genomic_DNA"/>
</dbReference>
<evidence type="ECO:0000259" key="2">
    <source>
        <dbReference type="PROSITE" id="PS50110"/>
    </source>
</evidence>
<dbReference type="PROSITE" id="PS50110">
    <property type="entry name" value="RESPONSE_REGULATORY"/>
    <property type="match status" value="1"/>
</dbReference>
<name>A0A2S4HH78_9GAMM</name>
<keyword evidence="6" id="KW-1185">Reference proteome</keyword>
<comment type="caution">
    <text evidence="3">The sequence shown here is derived from an EMBL/GenBank/DDBJ whole genome shotgun (WGS) entry which is preliminary data.</text>
</comment>
<dbReference type="Proteomes" id="UP000274695">
    <property type="component" value="Unassembled WGS sequence"/>
</dbReference>
<protein>
    <submittedName>
        <fullName evidence="3">Response regulator</fullName>
    </submittedName>
</protein>
<dbReference type="InterPro" id="IPR052048">
    <property type="entry name" value="ST_Response_Regulator"/>
</dbReference>
<dbReference type="OrthoDB" id="9800897at2"/>
<dbReference type="Gene3D" id="3.40.50.2300">
    <property type="match status" value="1"/>
</dbReference>
<gene>
    <name evidence="3" type="ORF">C0068_07425</name>
    <name evidence="4" type="ORF">D0911_01455</name>
</gene>
<proteinExistence type="predicted"/>
<dbReference type="AlphaFoldDB" id="A0A2S4HH78"/>
<feature type="modified residue" description="4-aspartylphosphate" evidence="1">
    <location>
        <position position="52"/>
    </location>
</feature>
<evidence type="ECO:0000313" key="4">
    <source>
        <dbReference type="EMBL" id="RNL67856.1"/>
    </source>
</evidence>
<evidence type="ECO:0000313" key="6">
    <source>
        <dbReference type="Proteomes" id="UP000274695"/>
    </source>
</evidence>
<dbReference type="PANTHER" id="PTHR43228:SF1">
    <property type="entry name" value="TWO-COMPONENT RESPONSE REGULATOR ARR22"/>
    <property type="match status" value="1"/>
</dbReference>
<evidence type="ECO:0000256" key="1">
    <source>
        <dbReference type="PROSITE-ProRule" id="PRU00169"/>
    </source>
</evidence>
<keyword evidence="1" id="KW-0597">Phosphoprotein</keyword>
<dbReference type="InterPro" id="IPR011006">
    <property type="entry name" value="CheY-like_superfamily"/>
</dbReference>
<dbReference type="PANTHER" id="PTHR43228">
    <property type="entry name" value="TWO-COMPONENT RESPONSE REGULATOR"/>
    <property type="match status" value="1"/>
</dbReference>
<dbReference type="InterPro" id="IPR001789">
    <property type="entry name" value="Sig_transdc_resp-reg_receiver"/>
</dbReference>
<dbReference type="SUPFAM" id="SSF52172">
    <property type="entry name" value="CheY-like"/>
    <property type="match status" value="1"/>
</dbReference>
<reference evidence="4 6" key="2">
    <citation type="submission" date="2018-10" db="EMBL/GenBank/DDBJ databases">
        <title>Draft genome sequence of Zhongshania sp. DSW25-10.</title>
        <authorList>
            <person name="Oh J."/>
        </authorList>
    </citation>
    <scope>NUCLEOTIDE SEQUENCE [LARGE SCALE GENOMIC DNA]</scope>
    <source>
        <strain evidence="4 6">DSW25-10</strain>
    </source>
</reference>
<evidence type="ECO:0000313" key="5">
    <source>
        <dbReference type="Proteomes" id="UP000237222"/>
    </source>
</evidence>
<dbReference type="GO" id="GO:0000160">
    <property type="term" value="P:phosphorelay signal transduction system"/>
    <property type="evidence" value="ECO:0007669"/>
    <property type="project" value="InterPro"/>
</dbReference>
<sequence>MRILVVEGFSTMRRIIRNLLLDLGYRYISEAEDGLSALPMLHNQRFDLVITDLLMPRMSGLALLRAIRADSNLAHIPVLMITADAKREQIVEAAEAGVNGYMVKPFTAATLEGKILGIIQRGI</sequence>
<dbReference type="Proteomes" id="UP000237222">
    <property type="component" value="Unassembled WGS sequence"/>
</dbReference>
<dbReference type="RefSeq" id="WP_103683872.1">
    <property type="nucleotide sequence ID" value="NZ_PQGG01000017.1"/>
</dbReference>
<accession>A0A2S4HH78</accession>
<organism evidence="3 5">
    <name type="scientific">Zhongshania marina</name>
    <dbReference type="NCBI Taxonomy" id="2304603"/>
    <lineage>
        <taxon>Bacteria</taxon>
        <taxon>Pseudomonadati</taxon>
        <taxon>Pseudomonadota</taxon>
        <taxon>Gammaproteobacteria</taxon>
        <taxon>Cellvibrionales</taxon>
        <taxon>Spongiibacteraceae</taxon>
        <taxon>Zhongshania</taxon>
    </lineage>
</organism>
<evidence type="ECO:0000313" key="3">
    <source>
        <dbReference type="EMBL" id="POP53348.1"/>
    </source>
</evidence>
<feature type="domain" description="Response regulatory" evidence="2">
    <location>
        <begin position="2"/>
        <end position="119"/>
    </location>
</feature>